<keyword evidence="6 8" id="KW-1133">Transmembrane helix</keyword>
<gene>
    <name evidence="9" type="ORF">U472_04855</name>
</gene>
<evidence type="ECO:0000256" key="2">
    <source>
        <dbReference type="ARBA" id="ARBA00009773"/>
    </source>
</evidence>
<dbReference type="Pfam" id="PF01594">
    <property type="entry name" value="AI-2E_transport"/>
    <property type="match status" value="1"/>
</dbReference>
<dbReference type="GO" id="GO:0005886">
    <property type="term" value="C:plasma membrane"/>
    <property type="evidence" value="ECO:0007669"/>
    <property type="project" value="UniProtKB-SubCell"/>
</dbReference>
<dbReference type="RefSeq" id="WP_068716106.1">
    <property type="nucleotide sequence ID" value="NZ_LWDV01000008.1"/>
</dbReference>
<keyword evidence="7 8" id="KW-0472">Membrane</keyword>
<sequence>MRLGSQEKRGILLLIICLSVYFFYQVRAILFPFILAILLAYLINPLVEGLIDRGQPRIGALIFIFGLFITIFSFILITFFPAIIDELDALAHRLPDYAMKLEGLIDHINIKYQRIDLPDTITTILDKSINRLEENTLEFIQKTSGVLLGLLSRMFSLIMAPILAFYLLKDLEEIKEFLWSLLPKKRRKGIKVLLGRIDSSLFGFFKGQLLVSLLVAILSTIGLYLLNIKFYLIIGVIVGIFNIVPYFGPILGALPAVIIASFTSSKLVLMVVLLFFVIQQVEGGIIAPKIMGEEVGLHPIVIIFSLLAGGELLGIIGMLIAVPIAAIIKELLRYIIYEMLISVDNR</sequence>
<comment type="caution">
    <text evidence="9">The sequence shown here is derived from an EMBL/GenBank/DDBJ whole genome shotgun (WGS) entry which is preliminary data.</text>
</comment>
<comment type="similarity">
    <text evidence="2">Belongs to the autoinducer-2 exporter (AI-2E) (TC 2.A.86) family.</text>
</comment>
<dbReference type="PANTHER" id="PTHR21716">
    <property type="entry name" value="TRANSMEMBRANE PROTEIN"/>
    <property type="match status" value="1"/>
</dbReference>
<comment type="subcellular location">
    <subcellularLocation>
        <location evidence="1">Cell membrane</location>
        <topology evidence="1">Multi-pass membrane protein</topology>
    </subcellularLocation>
</comment>
<evidence type="ECO:0000256" key="5">
    <source>
        <dbReference type="ARBA" id="ARBA00022692"/>
    </source>
</evidence>
<reference evidence="10" key="1">
    <citation type="submission" date="2016-07" db="EMBL/GenBank/DDBJ databases">
        <authorList>
            <person name="Florea S."/>
            <person name="Webb J.S."/>
            <person name="Jaromczyk J."/>
            <person name="Schardl C.L."/>
        </authorList>
    </citation>
    <scope>NUCLEOTIDE SEQUENCE [LARGE SCALE GENOMIC DNA]</scope>
    <source>
        <strain evidence="10">Z6</strain>
    </source>
</reference>
<evidence type="ECO:0000256" key="3">
    <source>
        <dbReference type="ARBA" id="ARBA00022448"/>
    </source>
</evidence>
<accession>A0A1C0A945</accession>
<keyword evidence="10" id="KW-1185">Reference proteome</keyword>
<feature type="transmembrane region" description="Helical" evidence="8">
    <location>
        <begin position="209"/>
        <end position="226"/>
    </location>
</feature>
<reference evidence="9 10" key="2">
    <citation type="submission" date="2016-08" db="EMBL/GenBank/DDBJ databases">
        <title>Orenia metallireducens sp. nov. strain Z6, a Novel Metal-reducing Firmicute from the Deep Subsurface.</title>
        <authorList>
            <person name="Maxim B.I."/>
            <person name="Kenneth K."/>
            <person name="Flynn T.M."/>
            <person name="Oloughlin E.J."/>
            <person name="Locke R.A."/>
            <person name="Weber J.R."/>
            <person name="Egan S.M."/>
            <person name="Mackie R.I."/>
            <person name="Cann I.K."/>
        </authorList>
    </citation>
    <scope>NUCLEOTIDE SEQUENCE [LARGE SCALE GENOMIC DNA]</scope>
    <source>
        <strain evidence="9 10">Z6</strain>
    </source>
</reference>
<dbReference type="EMBL" id="LWDV01000008">
    <property type="protein sequence ID" value="OCL26828.1"/>
    <property type="molecule type" value="Genomic_DNA"/>
</dbReference>
<feature type="transmembrane region" description="Helical" evidence="8">
    <location>
        <begin position="146"/>
        <end position="168"/>
    </location>
</feature>
<feature type="transmembrane region" description="Helical" evidence="8">
    <location>
        <begin position="30"/>
        <end position="47"/>
    </location>
</feature>
<dbReference type="InterPro" id="IPR002549">
    <property type="entry name" value="AI-2E-like"/>
</dbReference>
<keyword evidence="5 8" id="KW-0812">Transmembrane</keyword>
<name>A0A1C0A945_9FIRM</name>
<evidence type="ECO:0000256" key="4">
    <source>
        <dbReference type="ARBA" id="ARBA00022475"/>
    </source>
</evidence>
<evidence type="ECO:0000313" key="9">
    <source>
        <dbReference type="EMBL" id="OCL26828.1"/>
    </source>
</evidence>
<feature type="transmembrane region" description="Helical" evidence="8">
    <location>
        <begin position="300"/>
        <end position="328"/>
    </location>
</feature>
<feature type="transmembrane region" description="Helical" evidence="8">
    <location>
        <begin position="59"/>
        <end position="84"/>
    </location>
</feature>
<dbReference type="OrthoDB" id="9793390at2"/>
<keyword evidence="4" id="KW-1003">Cell membrane</keyword>
<dbReference type="AlphaFoldDB" id="A0A1C0A945"/>
<keyword evidence="3" id="KW-0813">Transport</keyword>
<evidence type="ECO:0000256" key="1">
    <source>
        <dbReference type="ARBA" id="ARBA00004651"/>
    </source>
</evidence>
<evidence type="ECO:0000313" key="10">
    <source>
        <dbReference type="Proteomes" id="UP000093514"/>
    </source>
</evidence>
<feature type="transmembrane region" description="Helical" evidence="8">
    <location>
        <begin position="232"/>
        <end position="260"/>
    </location>
</feature>
<proteinExistence type="inferred from homology"/>
<feature type="transmembrane region" description="Helical" evidence="8">
    <location>
        <begin position="267"/>
        <end position="288"/>
    </location>
</feature>
<evidence type="ECO:0000256" key="8">
    <source>
        <dbReference type="SAM" id="Phobius"/>
    </source>
</evidence>
<dbReference type="Proteomes" id="UP000093514">
    <property type="component" value="Unassembled WGS sequence"/>
</dbReference>
<dbReference type="PANTHER" id="PTHR21716:SF53">
    <property type="entry name" value="PERMEASE PERM-RELATED"/>
    <property type="match status" value="1"/>
</dbReference>
<evidence type="ECO:0000256" key="7">
    <source>
        <dbReference type="ARBA" id="ARBA00023136"/>
    </source>
</evidence>
<evidence type="ECO:0000256" key="6">
    <source>
        <dbReference type="ARBA" id="ARBA00022989"/>
    </source>
</evidence>
<organism evidence="9 10">
    <name type="scientific">Orenia metallireducens</name>
    <dbReference type="NCBI Taxonomy" id="1413210"/>
    <lineage>
        <taxon>Bacteria</taxon>
        <taxon>Bacillati</taxon>
        <taxon>Bacillota</taxon>
        <taxon>Clostridia</taxon>
        <taxon>Halanaerobiales</taxon>
        <taxon>Halobacteroidaceae</taxon>
        <taxon>Orenia</taxon>
    </lineage>
</organism>
<protein>
    <submittedName>
        <fullName evidence="9">Permease</fullName>
    </submittedName>
</protein>
<dbReference type="GO" id="GO:0055085">
    <property type="term" value="P:transmembrane transport"/>
    <property type="evidence" value="ECO:0007669"/>
    <property type="project" value="TreeGrafter"/>
</dbReference>